<dbReference type="Proteomes" id="UP001056035">
    <property type="component" value="Chromosome"/>
</dbReference>
<dbReference type="InterPro" id="IPR006311">
    <property type="entry name" value="TAT_signal"/>
</dbReference>
<sequence>MTDVSNHLYETIERQHRDESAATRRQLIKGTGAALAGAGILGLATGASPASAAVKTDPANSVETILAVAATAEVLATIVNTLGPEKLGSKLDKTTLRNIRAAAQQEKNHYEVLTSAGVGGKPVTTSIHVPDEIFSSPEALLKTLVVGDQVFVNAYLIGLTVFARQGTLSGSRFARYAGEIMAVESVHRALALQSLGQLGNDRAYGKFAEREAVAGLPTTGAPGFYRITDAVTVLESAGFGFGKAGSKPGQMYTYAEVSARTPSDPDVNTLTPS</sequence>
<keyword evidence="2" id="KW-1185">Reference proteome</keyword>
<dbReference type="EMBL" id="CP098502">
    <property type="protein sequence ID" value="UTI63024.1"/>
    <property type="molecule type" value="Genomic_DNA"/>
</dbReference>
<dbReference type="PROSITE" id="PS51318">
    <property type="entry name" value="TAT"/>
    <property type="match status" value="1"/>
</dbReference>
<protein>
    <submittedName>
        <fullName evidence="1">Ferritin-like domain-containing protein</fullName>
    </submittedName>
</protein>
<reference evidence="1 2" key="1">
    <citation type="submission" date="2022-06" db="EMBL/GenBank/DDBJ databases">
        <title>Paraconexibacter antarcticus.</title>
        <authorList>
            <person name="Kim C.S."/>
        </authorList>
    </citation>
    <scope>NUCLEOTIDE SEQUENCE [LARGE SCALE GENOMIC DNA]</scope>
    <source>
        <strain evidence="1 2">02-257</strain>
    </source>
</reference>
<dbReference type="Pfam" id="PF13668">
    <property type="entry name" value="Ferritin_2"/>
    <property type="match status" value="1"/>
</dbReference>
<dbReference type="RefSeq" id="WP_254569759.1">
    <property type="nucleotide sequence ID" value="NZ_CP098502.1"/>
</dbReference>
<accession>A0ABY5DR34</accession>
<proteinExistence type="predicted"/>
<gene>
    <name evidence="1" type="ORF">NBH00_16860</name>
</gene>
<organism evidence="1 2">
    <name type="scientific">Paraconexibacter antarcticus</name>
    <dbReference type="NCBI Taxonomy" id="2949664"/>
    <lineage>
        <taxon>Bacteria</taxon>
        <taxon>Bacillati</taxon>
        <taxon>Actinomycetota</taxon>
        <taxon>Thermoleophilia</taxon>
        <taxon>Solirubrobacterales</taxon>
        <taxon>Paraconexibacteraceae</taxon>
        <taxon>Paraconexibacter</taxon>
    </lineage>
</organism>
<evidence type="ECO:0000313" key="2">
    <source>
        <dbReference type="Proteomes" id="UP001056035"/>
    </source>
</evidence>
<name>A0ABY5DR34_9ACTN</name>
<evidence type="ECO:0000313" key="1">
    <source>
        <dbReference type="EMBL" id="UTI63024.1"/>
    </source>
</evidence>